<organism evidence="4 5">
    <name type="scientific">Rhizophlyctis rosea</name>
    <dbReference type="NCBI Taxonomy" id="64517"/>
    <lineage>
        <taxon>Eukaryota</taxon>
        <taxon>Fungi</taxon>
        <taxon>Fungi incertae sedis</taxon>
        <taxon>Chytridiomycota</taxon>
        <taxon>Chytridiomycota incertae sedis</taxon>
        <taxon>Chytridiomycetes</taxon>
        <taxon>Rhizophlyctidales</taxon>
        <taxon>Rhizophlyctidaceae</taxon>
        <taxon>Rhizophlyctis</taxon>
    </lineage>
</organism>
<comment type="caution">
    <text evidence="4">The sequence shown here is derived from an EMBL/GenBank/DDBJ whole genome shotgun (WGS) entry which is preliminary data.</text>
</comment>
<feature type="region of interest" description="Disordered" evidence="3">
    <location>
        <begin position="1"/>
        <end position="37"/>
    </location>
</feature>
<proteinExistence type="inferred from homology"/>
<accession>A0AAD5S3L8</accession>
<dbReference type="EMBL" id="JADGJD010001743">
    <property type="protein sequence ID" value="KAJ3038325.1"/>
    <property type="molecule type" value="Genomic_DNA"/>
</dbReference>
<feature type="compositionally biased region" description="Acidic residues" evidence="3">
    <location>
        <begin position="17"/>
        <end position="35"/>
    </location>
</feature>
<comment type="subcellular location">
    <subcellularLocation>
        <location evidence="2">Nucleus</location>
    </subcellularLocation>
</comment>
<name>A0AAD5S3L8_9FUNG</name>
<dbReference type="InterPro" id="IPR025602">
    <property type="entry name" value="BCP1_family"/>
</dbReference>
<evidence type="ECO:0000313" key="5">
    <source>
        <dbReference type="Proteomes" id="UP001212841"/>
    </source>
</evidence>
<evidence type="ECO:0000256" key="2">
    <source>
        <dbReference type="PIRNR" id="PIRNR028983"/>
    </source>
</evidence>
<feature type="region of interest" description="Disordered" evidence="3">
    <location>
        <begin position="207"/>
        <end position="232"/>
    </location>
</feature>
<dbReference type="GO" id="GO:0015031">
    <property type="term" value="P:protein transport"/>
    <property type="evidence" value="ECO:0007669"/>
    <property type="project" value="UniProtKB-KW"/>
</dbReference>
<evidence type="ECO:0000313" key="4">
    <source>
        <dbReference type="EMBL" id="KAJ3038325.1"/>
    </source>
</evidence>
<dbReference type="PIRSF" id="PIRSF028983">
    <property type="entry name" value="BCP1"/>
    <property type="match status" value="1"/>
</dbReference>
<reference evidence="4" key="1">
    <citation type="submission" date="2020-05" db="EMBL/GenBank/DDBJ databases">
        <title>Phylogenomic resolution of chytrid fungi.</title>
        <authorList>
            <person name="Stajich J.E."/>
            <person name="Amses K."/>
            <person name="Simmons R."/>
            <person name="Seto K."/>
            <person name="Myers J."/>
            <person name="Bonds A."/>
            <person name="Quandt C.A."/>
            <person name="Barry K."/>
            <person name="Liu P."/>
            <person name="Grigoriev I."/>
            <person name="Longcore J.E."/>
            <person name="James T.Y."/>
        </authorList>
    </citation>
    <scope>NUCLEOTIDE SEQUENCE</scope>
    <source>
        <strain evidence="4">JEL0318</strain>
    </source>
</reference>
<comment type="function">
    <text evidence="2">Involved in nuclear export, actin cytoskeleton organization and vesicular transport.</text>
</comment>
<evidence type="ECO:0000256" key="1">
    <source>
        <dbReference type="ARBA" id="ARBA00006781"/>
    </source>
</evidence>
<keyword evidence="2" id="KW-0539">Nucleus</keyword>
<comment type="similarity">
    <text evidence="1 2">Belongs to the BCP1 family.</text>
</comment>
<dbReference type="AlphaFoldDB" id="A0AAD5S3L8"/>
<keyword evidence="2" id="KW-0813">Transport</keyword>
<dbReference type="Proteomes" id="UP001212841">
    <property type="component" value="Unassembled WGS sequence"/>
</dbReference>
<dbReference type="PANTHER" id="PTHR13261">
    <property type="entry name" value="BRCA2 AND CDKN1A INTERACTING PROTEIN"/>
    <property type="match status" value="1"/>
</dbReference>
<protein>
    <recommendedName>
        <fullName evidence="2">Protein BCP1</fullName>
    </recommendedName>
</protein>
<gene>
    <name evidence="4" type="primary">BCP1</name>
    <name evidence="4" type="ORF">HK097_003212</name>
</gene>
<keyword evidence="2" id="KW-0653">Protein transport</keyword>
<dbReference type="PANTHER" id="PTHR13261:SF0">
    <property type="entry name" value="BRCA2 AND CDKN1A-INTERACTING PROTEIN"/>
    <property type="match status" value="1"/>
</dbReference>
<sequence length="307" mass="35124">MSGTEDLKNKGKRKADPEEDVSGASDSDGEEEEDLDKTTVDVDFDFFDPKPIDFHGLKSLLKQTFSNDAENMDISGLADLIIAQEAVGTMVKCDGKESDPYAVLTVVNLNGGKDKNSSVVQELRTYLLEKVKKNPDIHIRLNTIFTSDSPSIALVFNERLLNMPPQIVPPMFKMLLEELEWAVEDGEPYNFDYFIFVSKVYKEIESSLNEEEDGEGGEERLKPKKKKKKKAAPEEEETPVFYFQPEDEIIQQHAELSFDFRFRKEAQVTDSRRAFQDFGIDPSRRLFLVKKEKMKTLLKEFEKVLQA</sequence>
<keyword evidence="5" id="KW-1185">Reference proteome</keyword>
<evidence type="ECO:0000256" key="3">
    <source>
        <dbReference type="SAM" id="MobiDB-lite"/>
    </source>
</evidence>
<dbReference type="GO" id="GO:0005634">
    <property type="term" value="C:nucleus"/>
    <property type="evidence" value="ECO:0007669"/>
    <property type="project" value="UniProtKB-SubCell"/>
</dbReference>
<dbReference type="Pfam" id="PF13862">
    <property type="entry name" value="BCCIP"/>
    <property type="match status" value="1"/>
</dbReference>